<dbReference type="RefSeq" id="WP_073068709.1">
    <property type="nucleotide sequence ID" value="NZ_FQUS01000047.1"/>
</dbReference>
<evidence type="ECO:0000313" key="3">
    <source>
        <dbReference type="Proteomes" id="UP000184041"/>
    </source>
</evidence>
<protein>
    <recommendedName>
        <fullName evidence="1">Exodeoxyribonuclease X-like C-terminal domain-containing protein</fullName>
    </recommendedName>
</protein>
<keyword evidence="3" id="KW-1185">Reference proteome</keyword>
<feature type="domain" description="Exodeoxyribonuclease X-like C-terminal" evidence="1">
    <location>
        <begin position="443"/>
        <end position="471"/>
    </location>
</feature>
<organism evidence="2 3">
    <name type="scientific">Fodinibius roseus</name>
    <dbReference type="NCBI Taxonomy" id="1194090"/>
    <lineage>
        <taxon>Bacteria</taxon>
        <taxon>Pseudomonadati</taxon>
        <taxon>Balneolota</taxon>
        <taxon>Balneolia</taxon>
        <taxon>Balneolales</taxon>
        <taxon>Balneolaceae</taxon>
        <taxon>Fodinibius</taxon>
    </lineage>
</organism>
<dbReference type="EMBL" id="FQUS01000047">
    <property type="protein sequence ID" value="SHG69866.1"/>
    <property type="molecule type" value="Genomic_DNA"/>
</dbReference>
<proteinExistence type="predicted"/>
<dbReference type="Proteomes" id="UP000184041">
    <property type="component" value="Unassembled WGS sequence"/>
</dbReference>
<dbReference type="InterPro" id="IPR046768">
    <property type="entry name" value="ExoX-like_C"/>
</dbReference>
<dbReference type="Pfam" id="PF20600">
    <property type="entry name" value="ExoX-like_C"/>
    <property type="match status" value="1"/>
</dbReference>
<sequence>MNNYEHISEAIKLLKENEILNAKDKIKLLFDGIPCLVCFLRKISDEQKKEWDEIFGLKQVHHKYNGSIPLNNHKNYHSINSQLKNLRTYYNHVITSILLICEENYEKANELLTRVIERNEPFDCDIALSLRALNKENDRITRLNDIQRATILNPCSRNFKQLASFYDNDQLSIWDYYMESALSKNPRNQCALNLMINRIEKIKFKGSYPLLRKFINRYKKIIEEDGEQFPLILIATCYLRKAEFLSKTLTSYDNHEPIERPQENEELSKLYTRALDVAEKGKQFFPNINLYDSILSKIHLNLKNFDLAQKYASDYLQFSPNDKAIQKVKKSSKQWEFIHLSKDYYQEEKYDKVIELLDEASYNDLWDNYVEQSRYKIEKYKLSEIYTESLIKSNNPDFKLKEEDYFKKIKQLREGYNEKKDNSITEDEENASSIKLYYPQTEFSFGKYKGNTLGEILNKDSQYIYYCINNLFHFAVGLSLLSTNKELENENYFVALERNYIKNIISDLYIPDKPTLDNNYDGQAISRSMEGDWGGLHGEEASIGYWNTH</sequence>
<evidence type="ECO:0000259" key="1">
    <source>
        <dbReference type="Pfam" id="PF20600"/>
    </source>
</evidence>
<accession>A0A1M5LXY8</accession>
<gene>
    <name evidence="2" type="ORF">SAMN05443144_1472</name>
</gene>
<dbReference type="OrthoDB" id="1360959at2"/>
<name>A0A1M5LXY8_9BACT</name>
<dbReference type="AlphaFoldDB" id="A0A1M5LXY8"/>
<reference evidence="2 3" key="1">
    <citation type="submission" date="2016-11" db="EMBL/GenBank/DDBJ databases">
        <authorList>
            <person name="Jaros S."/>
            <person name="Januszkiewicz K."/>
            <person name="Wedrychowicz H."/>
        </authorList>
    </citation>
    <scope>NUCLEOTIDE SEQUENCE [LARGE SCALE GENOMIC DNA]</scope>
    <source>
        <strain evidence="2 3">DSM 21986</strain>
    </source>
</reference>
<evidence type="ECO:0000313" key="2">
    <source>
        <dbReference type="EMBL" id="SHG69866.1"/>
    </source>
</evidence>